<evidence type="ECO:0000259" key="2">
    <source>
        <dbReference type="SMART" id="SM00822"/>
    </source>
</evidence>
<dbReference type="GO" id="GO:0016616">
    <property type="term" value="F:oxidoreductase activity, acting on the CH-OH group of donors, NAD or NADP as acceptor"/>
    <property type="evidence" value="ECO:0007669"/>
    <property type="project" value="UniProtKB-ARBA"/>
</dbReference>
<dbReference type="PRINTS" id="PR00081">
    <property type="entry name" value="GDHRDH"/>
</dbReference>
<dbReference type="Gene3D" id="3.40.50.720">
    <property type="entry name" value="NAD(P)-binding Rossmann-like Domain"/>
    <property type="match status" value="1"/>
</dbReference>
<dbReference type="Proteomes" id="UP001143309">
    <property type="component" value="Unassembled WGS sequence"/>
</dbReference>
<dbReference type="EMBL" id="BSFL01000002">
    <property type="protein sequence ID" value="GLK80298.1"/>
    <property type="molecule type" value="Genomic_DNA"/>
</dbReference>
<reference evidence="3" key="2">
    <citation type="submission" date="2023-01" db="EMBL/GenBank/DDBJ databases">
        <authorList>
            <person name="Sun Q."/>
            <person name="Evtushenko L."/>
        </authorList>
    </citation>
    <scope>NUCLEOTIDE SEQUENCE</scope>
    <source>
        <strain evidence="3">VKM B-2748</strain>
    </source>
</reference>
<gene>
    <name evidence="3" type="ORF">GCM10008174_20390</name>
</gene>
<dbReference type="FunFam" id="3.40.50.720:FF:000084">
    <property type="entry name" value="Short-chain dehydrogenase reductase"/>
    <property type="match status" value="1"/>
</dbReference>
<dbReference type="PANTHER" id="PTHR42760">
    <property type="entry name" value="SHORT-CHAIN DEHYDROGENASES/REDUCTASES FAMILY MEMBER"/>
    <property type="match status" value="1"/>
</dbReference>
<dbReference type="InterPro" id="IPR036291">
    <property type="entry name" value="NAD(P)-bd_dom_sf"/>
</dbReference>
<dbReference type="InterPro" id="IPR002347">
    <property type="entry name" value="SDR_fam"/>
</dbReference>
<dbReference type="AlphaFoldDB" id="A0A9W6JQ01"/>
<dbReference type="PRINTS" id="PR00080">
    <property type="entry name" value="SDRFAMILY"/>
</dbReference>
<dbReference type="Pfam" id="PF13561">
    <property type="entry name" value="adh_short_C2"/>
    <property type="match status" value="1"/>
</dbReference>
<dbReference type="CDD" id="cd05233">
    <property type="entry name" value="SDR_c"/>
    <property type="match status" value="1"/>
</dbReference>
<name>A0A9W6JQ01_9HYPH</name>
<organism evidence="3 4">
    <name type="scientific">Methylopila turkensis</name>
    <dbReference type="NCBI Taxonomy" id="1437816"/>
    <lineage>
        <taxon>Bacteria</taxon>
        <taxon>Pseudomonadati</taxon>
        <taxon>Pseudomonadota</taxon>
        <taxon>Alphaproteobacteria</taxon>
        <taxon>Hyphomicrobiales</taxon>
        <taxon>Methylopilaceae</taxon>
        <taxon>Methylopila</taxon>
    </lineage>
</organism>
<feature type="domain" description="Ketoreductase" evidence="2">
    <location>
        <begin position="17"/>
        <end position="231"/>
    </location>
</feature>
<dbReference type="SUPFAM" id="SSF51735">
    <property type="entry name" value="NAD(P)-binding Rossmann-fold domains"/>
    <property type="match status" value="1"/>
</dbReference>
<evidence type="ECO:0000256" key="1">
    <source>
        <dbReference type="ARBA" id="ARBA00006484"/>
    </source>
</evidence>
<proteinExistence type="inferred from homology"/>
<sequence length="256" mass="25675">MEAAMSAQVQNGRLAGKKALVTGASRGIGAAIAKRLAAEGADVVITYERSAEKAEAIAAEIRGLGRKGVAIQADAADPAATQAAVETTVAELGGLDILVNNAGIARGGLIGDMTLEDIRATLDVNLLSAIVASQAAAKHLPDGGRIISIGSCLGEQVGSAGIAVYSASKAALVGLTKGLARDLGPRRITVNVVQPGPVNTDMNPQDGDQAPAMLSGMAIKEYGQPDDIAGAVAWLASAEGRYVTGARITLDGGVNA</sequence>
<reference evidence="3" key="1">
    <citation type="journal article" date="2014" name="Int. J. Syst. Evol. Microbiol.">
        <title>Complete genome sequence of Corynebacterium casei LMG S-19264T (=DSM 44701T), isolated from a smear-ripened cheese.</title>
        <authorList>
            <consortium name="US DOE Joint Genome Institute (JGI-PGF)"/>
            <person name="Walter F."/>
            <person name="Albersmeier A."/>
            <person name="Kalinowski J."/>
            <person name="Ruckert C."/>
        </authorList>
    </citation>
    <scope>NUCLEOTIDE SEQUENCE</scope>
    <source>
        <strain evidence="3">VKM B-2748</strain>
    </source>
</reference>
<keyword evidence="4" id="KW-1185">Reference proteome</keyword>
<dbReference type="SMART" id="SM00822">
    <property type="entry name" value="PKS_KR"/>
    <property type="match status" value="1"/>
</dbReference>
<protein>
    <submittedName>
        <fullName evidence="3">3-ketoacyl-ACP reductase</fullName>
    </submittedName>
</protein>
<evidence type="ECO:0000313" key="3">
    <source>
        <dbReference type="EMBL" id="GLK80298.1"/>
    </source>
</evidence>
<dbReference type="InterPro" id="IPR057326">
    <property type="entry name" value="KR_dom"/>
</dbReference>
<comment type="similarity">
    <text evidence="1">Belongs to the short-chain dehydrogenases/reductases (SDR) family.</text>
</comment>
<accession>A0A9W6JQ01</accession>
<evidence type="ECO:0000313" key="4">
    <source>
        <dbReference type="Proteomes" id="UP001143309"/>
    </source>
</evidence>
<comment type="caution">
    <text evidence="3">The sequence shown here is derived from an EMBL/GenBank/DDBJ whole genome shotgun (WGS) entry which is preliminary data.</text>
</comment>
<dbReference type="PANTHER" id="PTHR42760:SF50">
    <property type="entry name" value="SHORT-CHAIN DEHYDROGENASE-RELATED"/>
    <property type="match status" value="1"/>
</dbReference>